<dbReference type="STRING" id="857566.A0A1E3PQR6"/>
<dbReference type="Proteomes" id="UP000095009">
    <property type="component" value="Unassembled WGS sequence"/>
</dbReference>
<dbReference type="PANTHER" id="PTHR15492:SF1">
    <property type="entry name" value="CYCLIN-D1-BINDING PROTEIN 1"/>
    <property type="match status" value="1"/>
</dbReference>
<accession>A0A1E3PQR6</accession>
<dbReference type="PANTHER" id="PTHR15492">
    <property type="entry name" value="CYCLIN D1-BINDING PROTEIN 1"/>
    <property type="match status" value="1"/>
</dbReference>
<feature type="region of interest" description="Disordered" evidence="1">
    <location>
        <begin position="156"/>
        <end position="177"/>
    </location>
</feature>
<feature type="domain" description="Cyclin-D1-binding protein 1-like N-terminal" evidence="2">
    <location>
        <begin position="64"/>
        <end position="228"/>
    </location>
</feature>
<protein>
    <recommendedName>
        <fullName evidence="2">Cyclin-D1-binding protein 1-like N-terminal domain-containing protein</fullName>
    </recommendedName>
</protein>
<gene>
    <name evidence="3" type="ORF">NADFUDRAFT_48452</name>
</gene>
<feature type="compositionally biased region" description="Basic and acidic residues" evidence="1">
    <location>
        <begin position="156"/>
        <end position="176"/>
    </location>
</feature>
<sequence>MNAQESLEKQLDSFSQALAHCRELLKSSASSPLEVKKLDSEAKSAKIDDEISRETQKESPLDQLVSITSLVKAHTTKIALTFNPPVACEAATTCLGDLSMTLPHLVATTLTLDAEKESKIMKEETTNKILRLITSMLRFLEELKLVDIYDQAKREKKVEDGDDKREGNDEGRDQSHNSRLVTIGQVWESCDSISKLKETGLSGLIKAKIDSYSDLISDSLEELKEYKENPKDTLNGWGLDDFSDSEDDTKPPIEKNNENNGNKVIEISPDMIKFSKKWEAKLELISKIYKGITIYRFGRTSKTINMEIPKLNQLISLIDSIAATCDDIVAEIMDSYLDPDFDQDLFDDLENRMVSEIKKLVGLSRLDVKQEEDHFTKWADQFLEKHFTS</sequence>
<dbReference type="AlphaFoldDB" id="A0A1E3PQR6"/>
<evidence type="ECO:0000313" key="3">
    <source>
        <dbReference type="EMBL" id="ODQ67783.1"/>
    </source>
</evidence>
<dbReference type="Gene3D" id="1.20.1420.10">
    <property type="entry name" value="Talin, central domain"/>
    <property type="match status" value="1"/>
</dbReference>
<reference evidence="3 4" key="1">
    <citation type="journal article" date="2016" name="Proc. Natl. Acad. Sci. U.S.A.">
        <title>Comparative genomics of biotechnologically important yeasts.</title>
        <authorList>
            <person name="Riley R."/>
            <person name="Haridas S."/>
            <person name="Wolfe K.H."/>
            <person name="Lopes M.R."/>
            <person name="Hittinger C.T."/>
            <person name="Goeker M."/>
            <person name="Salamov A.A."/>
            <person name="Wisecaver J.H."/>
            <person name="Long T.M."/>
            <person name="Calvey C.H."/>
            <person name="Aerts A.L."/>
            <person name="Barry K.W."/>
            <person name="Choi C."/>
            <person name="Clum A."/>
            <person name="Coughlan A.Y."/>
            <person name="Deshpande S."/>
            <person name="Douglass A.P."/>
            <person name="Hanson S.J."/>
            <person name="Klenk H.-P."/>
            <person name="LaButti K.M."/>
            <person name="Lapidus A."/>
            <person name="Lindquist E.A."/>
            <person name="Lipzen A.M."/>
            <person name="Meier-Kolthoff J.P."/>
            <person name="Ohm R.A."/>
            <person name="Otillar R.P."/>
            <person name="Pangilinan J.L."/>
            <person name="Peng Y."/>
            <person name="Rokas A."/>
            <person name="Rosa C.A."/>
            <person name="Scheuner C."/>
            <person name="Sibirny A.A."/>
            <person name="Slot J.C."/>
            <person name="Stielow J.B."/>
            <person name="Sun H."/>
            <person name="Kurtzman C.P."/>
            <person name="Blackwell M."/>
            <person name="Grigoriev I.V."/>
            <person name="Jeffries T.W."/>
        </authorList>
    </citation>
    <scope>NUCLEOTIDE SEQUENCE [LARGE SCALE GENOMIC DNA]</scope>
    <source>
        <strain evidence="3 4">DSM 6958</strain>
    </source>
</reference>
<organism evidence="3 4">
    <name type="scientific">Nadsonia fulvescens var. elongata DSM 6958</name>
    <dbReference type="NCBI Taxonomy" id="857566"/>
    <lineage>
        <taxon>Eukaryota</taxon>
        <taxon>Fungi</taxon>
        <taxon>Dikarya</taxon>
        <taxon>Ascomycota</taxon>
        <taxon>Saccharomycotina</taxon>
        <taxon>Dipodascomycetes</taxon>
        <taxon>Dipodascales</taxon>
        <taxon>Dipodascales incertae sedis</taxon>
        <taxon>Nadsonia</taxon>
    </lineage>
</organism>
<feature type="region of interest" description="Disordered" evidence="1">
    <location>
        <begin position="235"/>
        <end position="262"/>
    </location>
</feature>
<keyword evidence="4" id="KW-1185">Reference proteome</keyword>
<dbReference type="InterPro" id="IPR049317">
    <property type="entry name" value="GCIP-like_N"/>
</dbReference>
<name>A0A1E3PQR6_9ASCO</name>
<evidence type="ECO:0000313" key="4">
    <source>
        <dbReference type="Proteomes" id="UP000095009"/>
    </source>
</evidence>
<dbReference type="InterPro" id="IPR026907">
    <property type="entry name" value="GCIP-like"/>
</dbReference>
<dbReference type="Gene3D" id="1.20.1410.10">
    <property type="entry name" value="I/LWEQ domain"/>
    <property type="match status" value="1"/>
</dbReference>
<proteinExistence type="predicted"/>
<feature type="compositionally biased region" description="Basic and acidic residues" evidence="1">
    <location>
        <begin position="248"/>
        <end position="257"/>
    </location>
</feature>
<dbReference type="Pfam" id="PF13324">
    <property type="entry name" value="GCIP_N"/>
    <property type="match status" value="1"/>
</dbReference>
<dbReference type="OrthoDB" id="4088536at2759"/>
<evidence type="ECO:0000259" key="2">
    <source>
        <dbReference type="Pfam" id="PF13324"/>
    </source>
</evidence>
<dbReference type="GO" id="GO:0005634">
    <property type="term" value="C:nucleus"/>
    <property type="evidence" value="ECO:0007669"/>
    <property type="project" value="TreeGrafter"/>
</dbReference>
<evidence type="ECO:0000256" key="1">
    <source>
        <dbReference type="SAM" id="MobiDB-lite"/>
    </source>
</evidence>
<dbReference type="EMBL" id="KV454406">
    <property type="protein sequence ID" value="ODQ67783.1"/>
    <property type="molecule type" value="Genomic_DNA"/>
</dbReference>